<dbReference type="RefSeq" id="XP_031022892.1">
    <property type="nucleotide sequence ID" value="XM_031171131.1"/>
</dbReference>
<sequence>MDYSSLKYIALGIGAATTATALRLHLYNKSLFAVTIVECDIIDYVLVRKALDNRSIQIIYHVAAVSRFMDEFPEQLPVSMTVNVKGTENVIEACRELSIPTLVQTSTSYVCVGKDLNPVFYENENLPYATKPFNSYAKTKALAEQATFAAN</sequence>
<dbReference type="Pfam" id="PF01073">
    <property type="entry name" value="3Beta_HSD"/>
    <property type="match status" value="1"/>
</dbReference>
<comment type="caution">
    <text evidence="2">The sequence shown here is derived from an EMBL/GenBank/DDBJ whole genome shotgun (WGS) entry which is preliminary data.</text>
</comment>
<gene>
    <name evidence="2" type="ORF">SmJEL517_g05204</name>
</gene>
<accession>A0A507BWH9</accession>
<dbReference type="EMBL" id="QEAO01000044">
    <property type="protein sequence ID" value="TPX31471.1"/>
    <property type="molecule type" value="Genomic_DNA"/>
</dbReference>
<evidence type="ECO:0000313" key="2">
    <source>
        <dbReference type="EMBL" id="TPX31471.1"/>
    </source>
</evidence>
<dbReference type="Proteomes" id="UP000319731">
    <property type="component" value="Unassembled WGS sequence"/>
</dbReference>
<proteinExistence type="predicted"/>
<dbReference type="PANTHER" id="PTHR43000">
    <property type="entry name" value="DTDP-D-GLUCOSE 4,6-DEHYDRATASE-RELATED"/>
    <property type="match status" value="1"/>
</dbReference>
<dbReference type="Gene3D" id="3.40.50.720">
    <property type="entry name" value="NAD(P)-binding Rossmann-like Domain"/>
    <property type="match status" value="1"/>
</dbReference>
<organism evidence="2 3">
    <name type="scientific">Synchytrium microbalum</name>
    <dbReference type="NCBI Taxonomy" id="1806994"/>
    <lineage>
        <taxon>Eukaryota</taxon>
        <taxon>Fungi</taxon>
        <taxon>Fungi incertae sedis</taxon>
        <taxon>Chytridiomycota</taxon>
        <taxon>Chytridiomycota incertae sedis</taxon>
        <taxon>Chytridiomycetes</taxon>
        <taxon>Synchytriales</taxon>
        <taxon>Synchytriaceae</taxon>
        <taxon>Synchytrium</taxon>
    </lineage>
</organism>
<dbReference type="GO" id="GO:0016616">
    <property type="term" value="F:oxidoreductase activity, acting on the CH-OH group of donors, NAD or NADP as acceptor"/>
    <property type="evidence" value="ECO:0007669"/>
    <property type="project" value="InterPro"/>
</dbReference>
<dbReference type="InterPro" id="IPR002225">
    <property type="entry name" value="3Beta_OHSteriod_DH/Estase"/>
</dbReference>
<name>A0A507BWH9_9FUNG</name>
<protein>
    <recommendedName>
        <fullName evidence="1">3-beta hydroxysteroid dehydrogenase/isomerase domain-containing protein</fullName>
    </recommendedName>
</protein>
<dbReference type="OrthoDB" id="10058185at2759"/>
<evidence type="ECO:0000313" key="3">
    <source>
        <dbReference type="Proteomes" id="UP000319731"/>
    </source>
</evidence>
<keyword evidence="3" id="KW-1185">Reference proteome</keyword>
<dbReference type="STRING" id="1806994.A0A507BWH9"/>
<reference evidence="2 3" key="1">
    <citation type="journal article" date="2019" name="Sci. Rep.">
        <title>Comparative genomics of chytrid fungi reveal insights into the obligate biotrophic and pathogenic lifestyle of Synchytrium endobioticum.</title>
        <authorList>
            <person name="van de Vossenberg B.T.L.H."/>
            <person name="Warris S."/>
            <person name="Nguyen H.D.T."/>
            <person name="van Gent-Pelzer M.P.E."/>
            <person name="Joly D.L."/>
            <person name="van de Geest H.C."/>
            <person name="Bonants P.J.M."/>
            <person name="Smith D.S."/>
            <person name="Levesque C.A."/>
            <person name="van der Lee T.A.J."/>
        </authorList>
    </citation>
    <scope>NUCLEOTIDE SEQUENCE [LARGE SCALE GENOMIC DNA]</scope>
    <source>
        <strain evidence="2 3">JEL517</strain>
    </source>
</reference>
<evidence type="ECO:0000259" key="1">
    <source>
        <dbReference type="Pfam" id="PF01073"/>
    </source>
</evidence>
<dbReference type="SUPFAM" id="SSF51735">
    <property type="entry name" value="NAD(P)-binding Rossmann-fold domains"/>
    <property type="match status" value="1"/>
</dbReference>
<dbReference type="GO" id="GO:0006694">
    <property type="term" value="P:steroid biosynthetic process"/>
    <property type="evidence" value="ECO:0007669"/>
    <property type="project" value="InterPro"/>
</dbReference>
<dbReference type="GeneID" id="42006428"/>
<dbReference type="InterPro" id="IPR036291">
    <property type="entry name" value="NAD(P)-bd_dom_sf"/>
</dbReference>
<dbReference type="AlphaFoldDB" id="A0A507BWH9"/>
<feature type="domain" description="3-beta hydroxysteroid dehydrogenase/isomerase" evidence="1">
    <location>
        <begin position="34"/>
        <end position="151"/>
    </location>
</feature>